<dbReference type="InterPro" id="IPR051604">
    <property type="entry name" value="Ergot_Alk_Oxidoreductase"/>
</dbReference>
<organism evidence="2 3">
    <name type="scientific">Kribbella albertanoniae</name>
    <dbReference type="NCBI Taxonomy" id="1266829"/>
    <lineage>
        <taxon>Bacteria</taxon>
        <taxon>Bacillati</taxon>
        <taxon>Actinomycetota</taxon>
        <taxon>Actinomycetes</taxon>
        <taxon>Propionibacteriales</taxon>
        <taxon>Kribbellaceae</taxon>
        <taxon>Kribbella</taxon>
    </lineage>
</organism>
<evidence type="ECO:0000259" key="1">
    <source>
        <dbReference type="Pfam" id="PF13460"/>
    </source>
</evidence>
<dbReference type="InterPro" id="IPR036291">
    <property type="entry name" value="NAD(P)-bd_dom_sf"/>
</dbReference>
<dbReference type="OrthoDB" id="5510591at2"/>
<dbReference type="Proteomes" id="UP000295075">
    <property type="component" value="Unassembled WGS sequence"/>
</dbReference>
<dbReference type="SUPFAM" id="SSF51735">
    <property type="entry name" value="NAD(P)-binding Rossmann-fold domains"/>
    <property type="match status" value="1"/>
</dbReference>
<dbReference type="EMBL" id="SMKA01000069">
    <property type="protein sequence ID" value="TDC28823.1"/>
    <property type="molecule type" value="Genomic_DNA"/>
</dbReference>
<evidence type="ECO:0000313" key="3">
    <source>
        <dbReference type="Proteomes" id="UP000295075"/>
    </source>
</evidence>
<dbReference type="PANTHER" id="PTHR43162">
    <property type="match status" value="1"/>
</dbReference>
<dbReference type="RefSeq" id="WP_132407867.1">
    <property type="nucleotide sequence ID" value="NZ_SMKA01000069.1"/>
</dbReference>
<feature type="domain" description="NAD(P)-binding" evidence="1">
    <location>
        <begin position="8"/>
        <end position="69"/>
    </location>
</feature>
<gene>
    <name evidence="2" type="ORF">E1261_17240</name>
</gene>
<name>A0A4R4Q228_9ACTN</name>
<dbReference type="InterPro" id="IPR016040">
    <property type="entry name" value="NAD(P)-bd_dom"/>
</dbReference>
<keyword evidence="3" id="KW-1185">Reference proteome</keyword>
<dbReference type="AlphaFoldDB" id="A0A4R4Q228"/>
<proteinExistence type="predicted"/>
<dbReference type="Gene3D" id="3.40.50.720">
    <property type="entry name" value="NAD(P)-binding Rossmann-like Domain"/>
    <property type="match status" value="1"/>
</dbReference>
<protein>
    <submittedName>
        <fullName evidence="2">NAD-dependent epimerase/dehydratase family protein</fullName>
    </submittedName>
</protein>
<comment type="caution">
    <text evidence="2">The sequence shown here is derived from an EMBL/GenBank/DDBJ whole genome shotgun (WGS) entry which is preliminary data.</text>
</comment>
<accession>A0A4R4Q228</accession>
<reference evidence="2 3" key="1">
    <citation type="submission" date="2019-03" db="EMBL/GenBank/DDBJ databases">
        <title>Draft genome sequences of novel Actinobacteria.</title>
        <authorList>
            <person name="Sahin N."/>
            <person name="Ay H."/>
            <person name="Saygin H."/>
        </authorList>
    </citation>
    <scope>NUCLEOTIDE SEQUENCE [LARGE SCALE GENOMIC DNA]</scope>
    <source>
        <strain evidence="2 3">JCM 30547</strain>
    </source>
</reference>
<dbReference type="PANTHER" id="PTHR43162:SF1">
    <property type="entry name" value="PRESTALK A DIFFERENTIATION PROTEIN A"/>
    <property type="match status" value="1"/>
</dbReference>
<dbReference type="Pfam" id="PF13460">
    <property type="entry name" value="NAD_binding_10"/>
    <property type="match status" value="1"/>
</dbReference>
<dbReference type="Gene3D" id="3.90.25.10">
    <property type="entry name" value="UDP-galactose 4-epimerase, domain 1"/>
    <property type="match status" value="1"/>
</dbReference>
<evidence type="ECO:0000313" key="2">
    <source>
        <dbReference type="EMBL" id="TDC28823.1"/>
    </source>
</evidence>
<sequence length="271" mass="28764">MSTVLVIGATGRTGRHIVTGLLAAGATVRALVRTPDRADLPAEVELVAGDLQDPAAVRRAAAGADAAFLLWPWYSSEGAAAVVAELPRRVVYLSTLGGGGFWGEIEELLKDRDWTFVRPSGFAVNALAWAEQIRTGVVRIPYPKAARSLIHERDIAAVAVLALLDDHHIGQAYEITGPEAITQEDQLATIAQLTGNPIRVEGLTDDEARQAMLAQGADPLLADSAVTYWSTLVTNPEPVTTTVTQLTGRPASTFATWVRDHAAAFGVPNNG</sequence>